<dbReference type="Pfam" id="PF20901">
    <property type="entry name" value="Sf6_terminase"/>
    <property type="match status" value="1"/>
</dbReference>
<dbReference type="Proteomes" id="UP000218796">
    <property type="component" value="Unassembled WGS sequence"/>
</dbReference>
<dbReference type="EMBL" id="NQMS01000018">
    <property type="protein sequence ID" value="PAV94141.1"/>
    <property type="molecule type" value="Genomic_DNA"/>
</dbReference>
<proteinExistence type="predicted"/>
<dbReference type="OrthoDB" id="7573036at2"/>
<dbReference type="Gene3D" id="1.10.10.60">
    <property type="entry name" value="Homeodomain-like"/>
    <property type="match status" value="1"/>
</dbReference>
<dbReference type="InterPro" id="IPR048683">
    <property type="entry name" value="Sf6_terminase"/>
</dbReference>
<evidence type="ECO:0008006" key="3">
    <source>
        <dbReference type="Google" id="ProtNLM"/>
    </source>
</evidence>
<sequence length="161" mass="18572">MATDQKKGRPTDYTPEVAEDICNLLMLGESLRSICKRSEMPAIRTVMYWLQRHEDFMQQYARAREIQAELLAEEVIEIADDSSGDVIVDDDGNEQTNHERVARSRLRVDARKWYASKLSPKRYGDRIQHDQKITITDLTDEELDKRLMELTNAQSEPGGEA</sequence>
<keyword evidence="2" id="KW-1185">Reference proteome</keyword>
<evidence type="ECO:0000313" key="1">
    <source>
        <dbReference type="EMBL" id="PAV94141.1"/>
    </source>
</evidence>
<accession>A0A2A2M6K4</accession>
<gene>
    <name evidence="1" type="ORF">CJD50_22145</name>
</gene>
<organism evidence="1 2">
    <name type="scientific">Hafnia paralvei</name>
    <dbReference type="NCBI Taxonomy" id="546367"/>
    <lineage>
        <taxon>Bacteria</taxon>
        <taxon>Pseudomonadati</taxon>
        <taxon>Pseudomonadota</taxon>
        <taxon>Gammaproteobacteria</taxon>
        <taxon>Enterobacterales</taxon>
        <taxon>Hafniaceae</taxon>
        <taxon>Hafnia</taxon>
    </lineage>
</organism>
<evidence type="ECO:0000313" key="2">
    <source>
        <dbReference type="Proteomes" id="UP000218796"/>
    </source>
</evidence>
<protein>
    <recommendedName>
        <fullName evidence="3">DNA packaging protein</fullName>
    </recommendedName>
</protein>
<reference evidence="1 2" key="1">
    <citation type="submission" date="2017-08" db="EMBL/GenBank/DDBJ databases">
        <title>Draft Genome Sequence of Hafnia alvei CITHA-6 Isolated from Raw Bovine Milk.</title>
        <authorList>
            <person name="Culligan E.P."/>
            <person name="Mcsweeney A."/>
            <person name="O'Doherty C."/>
            <person name="Gleeson E."/>
            <person name="O'Riordan D."/>
            <person name="Sleator R.D."/>
        </authorList>
    </citation>
    <scope>NUCLEOTIDE SEQUENCE [LARGE SCALE GENOMIC DNA]</scope>
    <source>
        <strain evidence="1 2">CITHA-6</strain>
    </source>
</reference>
<dbReference type="RefSeq" id="WP_095661779.1">
    <property type="nucleotide sequence ID" value="NZ_NQMS01000018.1"/>
</dbReference>
<dbReference type="AlphaFoldDB" id="A0A2A2M6K4"/>
<comment type="caution">
    <text evidence="1">The sequence shown here is derived from an EMBL/GenBank/DDBJ whole genome shotgun (WGS) entry which is preliminary data.</text>
</comment>
<name>A0A2A2M6K4_9GAMM</name>